<dbReference type="Proteomes" id="UP000286997">
    <property type="component" value="Unassembled WGS sequence"/>
</dbReference>
<accession>A0A437NR30</accession>
<dbReference type="RefSeq" id="WP_127734140.1">
    <property type="nucleotide sequence ID" value="NZ_SACP01000056.1"/>
</dbReference>
<gene>
    <name evidence="1" type="ORF">EOE48_27870</name>
</gene>
<protein>
    <submittedName>
        <fullName evidence="1">Uncharacterized protein</fullName>
    </submittedName>
</protein>
<evidence type="ECO:0000313" key="1">
    <source>
        <dbReference type="EMBL" id="RVU12506.1"/>
    </source>
</evidence>
<dbReference type="AlphaFoldDB" id="A0A437NR30"/>
<proteinExistence type="predicted"/>
<organism evidence="1 2">
    <name type="scientific">Methylobacterium oryzihabitans</name>
    <dbReference type="NCBI Taxonomy" id="2499852"/>
    <lineage>
        <taxon>Bacteria</taxon>
        <taxon>Pseudomonadati</taxon>
        <taxon>Pseudomonadota</taxon>
        <taxon>Alphaproteobacteria</taxon>
        <taxon>Hyphomicrobiales</taxon>
        <taxon>Methylobacteriaceae</taxon>
        <taxon>Methylobacterium</taxon>
    </lineage>
</organism>
<sequence>MTEMLCIAGTALGLALPAPASTMHRPSAKMARKDDSMFGVPLLKIKVTKNPRAWSVTITLGLI</sequence>
<evidence type="ECO:0000313" key="2">
    <source>
        <dbReference type="Proteomes" id="UP000286997"/>
    </source>
</evidence>
<keyword evidence="2" id="KW-1185">Reference proteome</keyword>
<reference evidence="1 2" key="1">
    <citation type="submission" date="2019-01" db="EMBL/GenBank/DDBJ databases">
        <authorList>
            <person name="Chen W.-M."/>
        </authorList>
    </citation>
    <scope>NUCLEOTIDE SEQUENCE [LARGE SCALE GENOMIC DNA]</scope>
    <source>
        <strain evidence="1 2">TER-1</strain>
    </source>
</reference>
<comment type="caution">
    <text evidence="1">The sequence shown here is derived from an EMBL/GenBank/DDBJ whole genome shotgun (WGS) entry which is preliminary data.</text>
</comment>
<name>A0A437NR30_9HYPH</name>
<dbReference type="EMBL" id="SACP01000056">
    <property type="protein sequence ID" value="RVU12506.1"/>
    <property type="molecule type" value="Genomic_DNA"/>
</dbReference>